<sequence>MILDCAIIGGGPAGLNAALVLGRARRSVILFDNDQPRNAVTHESHGFITRDGVSPREFRDLAHQDIRKYPSVQTKKVEIAEIQRESSSIFKLITQEGMSYLSRKIIVATGLKESLPNVKGIRNYYGKSIFSCPYCDGWELREQPLALISESKNAIHMAKMIYQWSKDLVVCTNGNKIMTETEEQLFKRKGIRIKEEPIVNLRGSDGNLEKVVFADGTELDRAGGFVTTELEQPNDLAHSLGCEMNKQGGIIADALGRTNVEGVYAAGDVSVAGPSQLIIAASEGTRAAMGVNSDLTMEEFK</sequence>
<name>A0ACD4RC81_9BACI</name>
<accession>A0ACD4RC81</accession>
<protein>
    <submittedName>
        <fullName evidence="1">NAD(P)/FAD-dependent oxidoreductase</fullName>
    </submittedName>
</protein>
<organism evidence="1 2">
    <name type="scientific">Metabacillus hrfriensis</name>
    <dbReference type="NCBI Taxonomy" id="3048891"/>
    <lineage>
        <taxon>Bacteria</taxon>
        <taxon>Bacillati</taxon>
        <taxon>Bacillota</taxon>
        <taxon>Bacilli</taxon>
        <taxon>Bacillales</taxon>
        <taxon>Bacillaceae</taxon>
        <taxon>Metabacillus</taxon>
    </lineage>
</organism>
<proteinExistence type="predicted"/>
<evidence type="ECO:0000313" key="1">
    <source>
        <dbReference type="EMBL" id="WHZ58110.1"/>
    </source>
</evidence>
<gene>
    <name evidence="1" type="ORF">QLQ22_01630</name>
</gene>
<evidence type="ECO:0000313" key="2">
    <source>
        <dbReference type="Proteomes" id="UP001226091"/>
    </source>
</evidence>
<reference evidence="2" key="1">
    <citation type="journal article" date="2025" name="Aquaculture">
        <title>Assessment of the bioflocculant production and safety properties of Metabacillus hrfriensis sp. nov. based on phenotypic and whole-genome sequencing analysis.</title>
        <authorList>
            <person name="Zhang R."/>
            <person name="Zhao Z."/>
            <person name="Luo L."/>
            <person name="Wang S."/>
            <person name="Guo K."/>
            <person name="Xu W."/>
        </authorList>
    </citation>
    <scope>NUCLEOTIDE SEQUENCE [LARGE SCALE GENOMIC DNA]</scope>
    <source>
        <strain evidence="2">CT-WN-B3</strain>
    </source>
</reference>
<keyword evidence="2" id="KW-1185">Reference proteome</keyword>
<dbReference type="EMBL" id="CP126116">
    <property type="protein sequence ID" value="WHZ58110.1"/>
    <property type="molecule type" value="Genomic_DNA"/>
</dbReference>
<dbReference type="Proteomes" id="UP001226091">
    <property type="component" value="Chromosome"/>
</dbReference>